<dbReference type="InterPro" id="IPR019165">
    <property type="entry name" value="Peptidase_M76_ATP23"/>
</dbReference>
<reference evidence="8 9" key="1">
    <citation type="submission" date="2024-10" db="EMBL/GenBank/DDBJ databases">
        <title>Updated reference genomes for cyclostephanoid diatoms.</title>
        <authorList>
            <person name="Roberts W.R."/>
            <person name="Alverson A.J."/>
        </authorList>
    </citation>
    <scope>NUCLEOTIDE SEQUENCE [LARGE SCALE GENOMIC DNA]</scope>
    <source>
        <strain evidence="8 9">AJA010-31</strain>
    </source>
</reference>
<protein>
    <recommendedName>
        <fullName evidence="6">Mitochondrial inner membrane protease ATP23</fullName>
        <ecNumber evidence="6">3.4.24.-</ecNumber>
    </recommendedName>
</protein>
<keyword evidence="2 6" id="KW-0645">Protease</keyword>
<evidence type="ECO:0000256" key="1">
    <source>
        <dbReference type="ARBA" id="ARBA00009915"/>
    </source>
</evidence>
<evidence type="ECO:0000256" key="2">
    <source>
        <dbReference type="ARBA" id="ARBA00022670"/>
    </source>
</evidence>
<dbReference type="EC" id="3.4.24.-" evidence="6"/>
<keyword evidence="5 6" id="KW-0482">Metalloprotease</keyword>
<evidence type="ECO:0000313" key="9">
    <source>
        <dbReference type="Proteomes" id="UP001530400"/>
    </source>
</evidence>
<gene>
    <name evidence="8" type="ORF">ACHAWO_006431</name>
</gene>
<name>A0ABD3PEK2_9STRA</name>
<dbReference type="EMBL" id="JALLPJ020000715">
    <property type="protein sequence ID" value="KAL3784785.1"/>
    <property type="molecule type" value="Genomic_DNA"/>
</dbReference>
<sequence>MSEGDDTTTAESIAAREKQAKAEKDAKDRETCDKYVQKGLNWNVTVQFLLERLVQLGCPPPPGLIRCVDCGDKPAAGGFGVVEEVEAATTLPPKDRDPSKKYCAQTQKEINTLLADQRDGKAKLKLLPEIFLCQQHFRDETHAHEAMVHELIHAVDMCRTKMDPMTNCIHMACTEIRAENLSGECSWIRELGNGRMGSFAGHGAKCVKRRAALSVKANPNCAEKADEYVEAAFERCFKDTFPFDRHPNLR</sequence>
<dbReference type="PANTHER" id="PTHR21711">
    <property type="entry name" value="MITOCHONDRIAL INNER MEMBRANE PROTEASE"/>
    <property type="match status" value="1"/>
</dbReference>
<dbReference type="Proteomes" id="UP001530400">
    <property type="component" value="Unassembled WGS sequence"/>
</dbReference>
<evidence type="ECO:0000256" key="5">
    <source>
        <dbReference type="ARBA" id="ARBA00023049"/>
    </source>
</evidence>
<comment type="caution">
    <text evidence="8">The sequence shown here is derived from an EMBL/GenBank/DDBJ whole genome shotgun (WGS) entry which is preliminary data.</text>
</comment>
<keyword evidence="3 6" id="KW-0479">Metal-binding</keyword>
<evidence type="ECO:0000256" key="6">
    <source>
        <dbReference type="RuleBase" id="RU364057"/>
    </source>
</evidence>
<dbReference type="GO" id="GO:0006508">
    <property type="term" value="P:proteolysis"/>
    <property type="evidence" value="ECO:0007669"/>
    <property type="project" value="UniProtKB-KW"/>
</dbReference>
<dbReference type="GO" id="GO:0008237">
    <property type="term" value="F:metallopeptidase activity"/>
    <property type="evidence" value="ECO:0007669"/>
    <property type="project" value="UniProtKB-KW"/>
</dbReference>
<dbReference type="GO" id="GO:0046872">
    <property type="term" value="F:metal ion binding"/>
    <property type="evidence" value="ECO:0007669"/>
    <property type="project" value="UniProtKB-KW"/>
</dbReference>
<feature type="region of interest" description="Disordered" evidence="7">
    <location>
        <begin position="1"/>
        <end position="28"/>
    </location>
</feature>
<evidence type="ECO:0000256" key="3">
    <source>
        <dbReference type="ARBA" id="ARBA00022723"/>
    </source>
</evidence>
<evidence type="ECO:0000256" key="7">
    <source>
        <dbReference type="SAM" id="MobiDB-lite"/>
    </source>
</evidence>
<evidence type="ECO:0000256" key="4">
    <source>
        <dbReference type="ARBA" id="ARBA00022801"/>
    </source>
</evidence>
<dbReference type="AlphaFoldDB" id="A0ABD3PEK2"/>
<feature type="compositionally biased region" description="Basic and acidic residues" evidence="7">
    <location>
        <begin position="14"/>
        <end position="28"/>
    </location>
</feature>
<evidence type="ECO:0000313" key="8">
    <source>
        <dbReference type="EMBL" id="KAL3784785.1"/>
    </source>
</evidence>
<dbReference type="PANTHER" id="PTHR21711:SF0">
    <property type="entry name" value="MITOCHONDRIAL INNER MEMBRANE PROTEASE ATP23 HOMOLOG"/>
    <property type="match status" value="1"/>
</dbReference>
<organism evidence="8 9">
    <name type="scientific">Cyclotella atomus</name>
    <dbReference type="NCBI Taxonomy" id="382360"/>
    <lineage>
        <taxon>Eukaryota</taxon>
        <taxon>Sar</taxon>
        <taxon>Stramenopiles</taxon>
        <taxon>Ochrophyta</taxon>
        <taxon>Bacillariophyta</taxon>
        <taxon>Coscinodiscophyceae</taxon>
        <taxon>Thalassiosirophycidae</taxon>
        <taxon>Stephanodiscales</taxon>
        <taxon>Stephanodiscaceae</taxon>
        <taxon>Cyclotella</taxon>
    </lineage>
</organism>
<comment type="similarity">
    <text evidence="1 6">Belongs to the peptidase M76 family.</text>
</comment>
<accession>A0ABD3PEK2</accession>
<proteinExistence type="inferred from homology"/>
<keyword evidence="4 6" id="KW-0378">Hydrolase</keyword>
<keyword evidence="9" id="KW-1185">Reference proteome</keyword>
<dbReference type="Pfam" id="PF09768">
    <property type="entry name" value="Peptidase_M76"/>
    <property type="match status" value="1"/>
</dbReference>